<evidence type="ECO:0000313" key="3">
    <source>
        <dbReference type="Proteomes" id="UP000008311"/>
    </source>
</evidence>
<name>B9SD74_RICCO</name>
<dbReference type="PANTHER" id="PTHR47481">
    <property type="match status" value="1"/>
</dbReference>
<sequence length="170" mass="19431">METIRSVVDVMASFVHVRLVLSHMIGCDTSAQVWSKLLQYFAFQTRVKASQFKTELQIIKKGSMRADEYLSKIKFTVDSLASVGHALTEIYMLMQYLMDFLLIIQGMVMVNIILLILEVVVILLILEEIMALLVAKDLFNVDLMMEEVEDARNLEIIGSHNVNYVGREKI</sequence>
<keyword evidence="1" id="KW-1133">Transmembrane helix</keyword>
<proteinExistence type="predicted"/>
<gene>
    <name evidence="2" type="ORF">RCOM_1162960</name>
</gene>
<reference evidence="3" key="1">
    <citation type="journal article" date="2010" name="Nat. Biotechnol.">
        <title>Draft genome sequence of the oilseed species Ricinus communis.</title>
        <authorList>
            <person name="Chan A.P."/>
            <person name="Crabtree J."/>
            <person name="Zhao Q."/>
            <person name="Lorenzi H."/>
            <person name="Orvis J."/>
            <person name="Puiu D."/>
            <person name="Melake-Berhan A."/>
            <person name="Jones K.M."/>
            <person name="Redman J."/>
            <person name="Chen G."/>
            <person name="Cahoon E.B."/>
            <person name="Gedil M."/>
            <person name="Stanke M."/>
            <person name="Haas B.J."/>
            <person name="Wortman J.R."/>
            <person name="Fraser-Liggett C.M."/>
            <person name="Ravel J."/>
            <person name="Rabinowicz P.D."/>
        </authorList>
    </citation>
    <scope>NUCLEOTIDE SEQUENCE [LARGE SCALE GENOMIC DNA]</scope>
    <source>
        <strain evidence="3">cv. Hale</strain>
    </source>
</reference>
<accession>B9SD74</accession>
<keyword evidence="1" id="KW-0812">Transmembrane</keyword>
<keyword evidence="1" id="KW-0472">Membrane</keyword>
<evidence type="ECO:0000313" key="2">
    <source>
        <dbReference type="EMBL" id="EEF38430.1"/>
    </source>
</evidence>
<dbReference type="EMBL" id="EQ973926">
    <property type="protein sequence ID" value="EEF38430.1"/>
    <property type="molecule type" value="Genomic_DNA"/>
</dbReference>
<dbReference type="AlphaFoldDB" id="B9SD74"/>
<dbReference type="InParanoid" id="B9SD74"/>
<evidence type="ECO:0000256" key="1">
    <source>
        <dbReference type="SAM" id="Phobius"/>
    </source>
</evidence>
<dbReference type="Proteomes" id="UP000008311">
    <property type="component" value="Unassembled WGS sequence"/>
</dbReference>
<dbReference type="PANTHER" id="PTHR47481:SF31">
    <property type="entry name" value="OS01G0873500 PROTEIN"/>
    <property type="match status" value="1"/>
</dbReference>
<protein>
    <submittedName>
        <fullName evidence="2">Uncharacterized protein</fullName>
    </submittedName>
</protein>
<keyword evidence="3" id="KW-1185">Reference proteome</keyword>
<feature type="transmembrane region" description="Helical" evidence="1">
    <location>
        <begin position="100"/>
        <end position="126"/>
    </location>
</feature>
<organism evidence="2 3">
    <name type="scientific">Ricinus communis</name>
    <name type="common">Castor bean</name>
    <dbReference type="NCBI Taxonomy" id="3988"/>
    <lineage>
        <taxon>Eukaryota</taxon>
        <taxon>Viridiplantae</taxon>
        <taxon>Streptophyta</taxon>
        <taxon>Embryophyta</taxon>
        <taxon>Tracheophyta</taxon>
        <taxon>Spermatophyta</taxon>
        <taxon>Magnoliopsida</taxon>
        <taxon>eudicotyledons</taxon>
        <taxon>Gunneridae</taxon>
        <taxon>Pentapetalae</taxon>
        <taxon>rosids</taxon>
        <taxon>fabids</taxon>
        <taxon>Malpighiales</taxon>
        <taxon>Euphorbiaceae</taxon>
        <taxon>Acalyphoideae</taxon>
        <taxon>Acalypheae</taxon>
        <taxon>Ricinus</taxon>
    </lineage>
</organism>